<dbReference type="RefSeq" id="WP_220202896.1">
    <property type="nucleotide sequence ID" value="NZ_BNJK01000001.1"/>
</dbReference>
<feature type="transmembrane region" description="Helical" evidence="5">
    <location>
        <begin position="110"/>
        <end position="130"/>
    </location>
</feature>
<dbReference type="AlphaFoldDB" id="A0A8J3N0Z5"/>
<organism evidence="6 7">
    <name type="scientific">Reticulibacter mediterranei</name>
    <dbReference type="NCBI Taxonomy" id="2778369"/>
    <lineage>
        <taxon>Bacteria</taxon>
        <taxon>Bacillati</taxon>
        <taxon>Chloroflexota</taxon>
        <taxon>Ktedonobacteria</taxon>
        <taxon>Ktedonobacterales</taxon>
        <taxon>Reticulibacteraceae</taxon>
        <taxon>Reticulibacter</taxon>
    </lineage>
</organism>
<dbReference type="GO" id="GO:0016020">
    <property type="term" value="C:membrane"/>
    <property type="evidence" value="ECO:0007669"/>
    <property type="project" value="UniProtKB-SubCell"/>
</dbReference>
<proteinExistence type="predicted"/>
<comment type="caution">
    <text evidence="6">The sequence shown here is derived from an EMBL/GenBank/DDBJ whole genome shotgun (WGS) entry which is preliminary data.</text>
</comment>
<gene>
    <name evidence="6" type="ORF">KSF_020810</name>
</gene>
<keyword evidence="2 5" id="KW-0812">Transmembrane</keyword>
<keyword evidence="3 5" id="KW-1133">Transmembrane helix</keyword>
<evidence type="ECO:0000256" key="3">
    <source>
        <dbReference type="ARBA" id="ARBA00022989"/>
    </source>
</evidence>
<reference evidence="6" key="1">
    <citation type="submission" date="2020-10" db="EMBL/GenBank/DDBJ databases">
        <title>Taxonomic study of unclassified bacteria belonging to the class Ktedonobacteria.</title>
        <authorList>
            <person name="Yabe S."/>
            <person name="Wang C.M."/>
            <person name="Zheng Y."/>
            <person name="Sakai Y."/>
            <person name="Cavaletti L."/>
            <person name="Monciardini P."/>
            <person name="Donadio S."/>
        </authorList>
    </citation>
    <scope>NUCLEOTIDE SEQUENCE</scope>
    <source>
        <strain evidence="6">ID150040</strain>
    </source>
</reference>
<evidence type="ECO:0000256" key="5">
    <source>
        <dbReference type="SAM" id="Phobius"/>
    </source>
</evidence>
<dbReference type="InterPro" id="IPR016944">
    <property type="entry name" value="UCP030066"/>
</dbReference>
<dbReference type="Pfam" id="PF13564">
    <property type="entry name" value="DoxX_2"/>
    <property type="match status" value="1"/>
</dbReference>
<evidence type="ECO:0000256" key="2">
    <source>
        <dbReference type="ARBA" id="ARBA00022692"/>
    </source>
</evidence>
<feature type="transmembrane region" description="Helical" evidence="5">
    <location>
        <begin position="16"/>
        <end position="39"/>
    </location>
</feature>
<protein>
    <recommendedName>
        <fullName evidence="8">DoxX family protein</fullName>
    </recommendedName>
</protein>
<comment type="subcellular location">
    <subcellularLocation>
        <location evidence="1">Membrane</location>
        <topology evidence="1">Multi-pass membrane protein</topology>
    </subcellularLocation>
</comment>
<feature type="transmembrane region" description="Helical" evidence="5">
    <location>
        <begin position="59"/>
        <end position="81"/>
    </location>
</feature>
<sequence length="145" mass="15738">MSTITGREERVRKLKVIGYWTATAIVAFELLLGGVMALVHGRNMLIGEPLVTIFDHLGYPVYLLTILGICKPLAGVVLLIPGWPRLKEWAYAGSFISLLGALVSDALCGYAVYALFALGFAVLTLVSWALRPQSRTLGVLSSVKF</sequence>
<evidence type="ECO:0000256" key="4">
    <source>
        <dbReference type="ARBA" id="ARBA00023136"/>
    </source>
</evidence>
<dbReference type="InterPro" id="IPR032808">
    <property type="entry name" value="DoxX"/>
</dbReference>
<evidence type="ECO:0000313" key="6">
    <source>
        <dbReference type="EMBL" id="GHO92033.1"/>
    </source>
</evidence>
<evidence type="ECO:0000313" key="7">
    <source>
        <dbReference type="Proteomes" id="UP000597444"/>
    </source>
</evidence>
<keyword evidence="4 5" id="KW-0472">Membrane</keyword>
<accession>A0A8J3N0Z5</accession>
<dbReference type="Proteomes" id="UP000597444">
    <property type="component" value="Unassembled WGS sequence"/>
</dbReference>
<evidence type="ECO:0008006" key="8">
    <source>
        <dbReference type="Google" id="ProtNLM"/>
    </source>
</evidence>
<dbReference type="PIRSF" id="PIRSF030066">
    <property type="entry name" value="UCP030066"/>
    <property type="match status" value="1"/>
</dbReference>
<name>A0A8J3N0Z5_9CHLR</name>
<keyword evidence="7" id="KW-1185">Reference proteome</keyword>
<evidence type="ECO:0000256" key="1">
    <source>
        <dbReference type="ARBA" id="ARBA00004141"/>
    </source>
</evidence>
<dbReference type="EMBL" id="BNJK01000001">
    <property type="protein sequence ID" value="GHO92033.1"/>
    <property type="molecule type" value="Genomic_DNA"/>
</dbReference>